<protein>
    <submittedName>
        <fullName evidence="1">Uncharacterized protein</fullName>
    </submittedName>
</protein>
<name>A0ACB8TMH8_9APHY</name>
<reference evidence="1" key="1">
    <citation type="journal article" date="2021" name="Environ. Microbiol.">
        <title>Gene family expansions and transcriptome signatures uncover fungal adaptations to wood decay.</title>
        <authorList>
            <person name="Hage H."/>
            <person name="Miyauchi S."/>
            <person name="Viragh M."/>
            <person name="Drula E."/>
            <person name="Min B."/>
            <person name="Chaduli D."/>
            <person name="Navarro D."/>
            <person name="Favel A."/>
            <person name="Norest M."/>
            <person name="Lesage-Meessen L."/>
            <person name="Balint B."/>
            <person name="Merenyi Z."/>
            <person name="de Eugenio L."/>
            <person name="Morin E."/>
            <person name="Martinez A.T."/>
            <person name="Baldrian P."/>
            <person name="Stursova M."/>
            <person name="Martinez M.J."/>
            <person name="Novotny C."/>
            <person name="Magnuson J.K."/>
            <person name="Spatafora J.W."/>
            <person name="Maurice S."/>
            <person name="Pangilinan J."/>
            <person name="Andreopoulos W."/>
            <person name="LaButti K."/>
            <person name="Hundley H."/>
            <person name="Na H."/>
            <person name="Kuo A."/>
            <person name="Barry K."/>
            <person name="Lipzen A."/>
            <person name="Henrissat B."/>
            <person name="Riley R."/>
            <person name="Ahrendt S."/>
            <person name="Nagy L.G."/>
            <person name="Grigoriev I.V."/>
            <person name="Martin F."/>
            <person name="Rosso M.N."/>
        </authorList>
    </citation>
    <scope>NUCLEOTIDE SEQUENCE</scope>
    <source>
        <strain evidence="1">CBS 384.51</strain>
    </source>
</reference>
<gene>
    <name evidence="1" type="ORF">BDY19DRAFT_998741</name>
</gene>
<sequence length="193" mass="21508">MRKTAFVSFSPVGRAGVNMRIAYNSSANTNSTCEVWIAWDAVHQRLLTGSAYRVRDAPTGISRLPQELIDLIVDNLSRDAIALRSCSFVRRAWLKQCRHHLLRVRDTQVRTSLRSRPVLRVLSIGRVGLEEHSPDRLFSVLGLLSTLGMLHVSYLETLGNVPDSRRFDVFARTAAGLSVLVGGPLVYDDAVHL</sequence>
<dbReference type="Proteomes" id="UP001055072">
    <property type="component" value="Unassembled WGS sequence"/>
</dbReference>
<accession>A0ACB8TMH8</accession>
<dbReference type="EMBL" id="MU274980">
    <property type="protein sequence ID" value="KAI0083217.1"/>
    <property type="molecule type" value="Genomic_DNA"/>
</dbReference>
<keyword evidence="2" id="KW-1185">Reference proteome</keyword>
<proteinExistence type="predicted"/>
<comment type="caution">
    <text evidence="1">The sequence shown here is derived from an EMBL/GenBank/DDBJ whole genome shotgun (WGS) entry which is preliminary data.</text>
</comment>
<evidence type="ECO:0000313" key="2">
    <source>
        <dbReference type="Proteomes" id="UP001055072"/>
    </source>
</evidence>
<organism evidence="1 2">
    <name type="scientific">Irpex rosettiformis</name>
    <dbReference type="NCBI Taxonomy" id="378272"/>
    <lineage>
        <taxon>Eukaryota</taxon>
        <taxon>Fungi</taxon>
        <taxon>Dikarya</taxon>
        <taxon>Basidiomycota</taxon>
        <taxon>Agaricomycotina</taxon>
        <taxon>Agaricomycetes</taxon>
        <taxon>Polyporales</taxon>
        <taxon>Irpicaceae</taxon>
        <taxon>Irpex</taxon>
    </lineage>
</organism>
<evidence type="ECO:0000313" key="1">
    <source>
        <dbReference type="EMBL" id="KAI0083217.1"/>
    </source>
</evidence>